<feature type="compositionally biased region" description="Basic and acidic residues" evidence="5">
    <location>
        <begin position="181"/>
        <end position="191"/>
    </location>
</feature>
<evidence type="ECO:0000256" key="1">
    <source>
        <dbReference type="ARBA" id="ARBA00022723"/>
    </source>
</evidence>
<dbReference type="InterPro" id="IPR006612">
    <property type="entry name" value="THAP_Znf"/>
</dbReference>
<dbReference type="Gene3D" id="1.10.1170.10">
    <property type="entry name" value="Inhibitor Of Apoptosis Protein (2mihbC-IAP-1), Chain A"/>
    <property type="match status" value="1"/>
</dbReference>
<keyword evidence="3" id="KW-0862">Zinc</keyword>
<keyword evidence="6" id="KW-0812">Transmembrane</keyword>
<evidence type="ECO:0000256" key="2">
    <source>
        <dbReference type="ARBA" id="ARBA00022771"/>
    </source>
</evidence>
<keyword evidence="2" id="KW-0863">Zinc-finger</keyword>
<evidence type="ECO:0000313" key="8">
    <source>
        <dbReference type="Proteomes" id="UP000095280"/>
    </source>
</evidence>
<dbReference type="InterPro" id="IPR001370">
    <property type="entry name" value="BIR_rpt"/>
</dbReference>
<dbReference type="WBParaSite" id="maker-uti_cns_0001086-snap-gene-0.4-mRNA-1">
    <property type="protein sequence ID" value="maker-uti_cns_0001086-snap-gene-0.4-mRNA-1"/>
    <property type="gene ID" value="maker-uti_cns_0001086-snap-gene-0.4"/>
</dbReference>
<sequence length="2907" mass="313766">ESDRSGWALRLGPVDLKAEALQGDQQKIVQLQADLVVPGSYAEIVEVCDDDEFGQMRELPVDLADEPAWCQLPGEILDIGKLHLLAGLVQIVEAVALWRGRVVNQADGAVCLRDGAQWADDGRPGDAQVSCADVPASHDLLSDLQLNGIPICLAAGGCMIFELGFAGRSRVGDAKAIANSRDQKLRVRVSEQDWCPSSTTGPATGPAAAAAGSNRRQGRQQGRQRPQAGSRRQQGRQQGQQGGSRRQQGRQQAAAGRSRTGAGSRAGRQQAGRAGSRRQQAAAGRQQAGSGRQQGGSRAGSRAGAGRRQGEWRVAGGASGERQASAGERRRGQGQWQRRPLRAKTGAAATRLFAQFFDSAATELCCSFEWLPSQMRQMWAKLQLAPATVTLDSLTDRDWASSSQVFGRRHMLDDEVQIGAVPVALSRVLLQPHVLVVLEHHLPVVASVEQLADVDVKVEVGVQTLAVGLSIRTGRHQLAGLQQSLHDPRVGSHPLAEVDSGQARRCAFQSQATTFLYVRPSSGQRGRCGATADRLHFIPQLGLSLLQFKQLDPLLSLPNLRFCGLLRWRSPAHVILVLVVVTVVIAGSSFGLACSEQAAYQLFFIATCGLLQAVVASKRPEFAPHSLRCQSGASEAAAAAGLFLDAASGDLRCFLCDCRLPSADPGSRDSPLAAHAAASPDCQLARLLRLLRCRRSGEPLVTRDAELGRVGAGPSGGAAAGRVEAAPVARAEAFGIARPALVLAVARRHLGGDSSGGGDLARPGDLILAAHELEARLGGAAARVFDLPVESLLRGLCGLRGGGCQPAAAASKAPAESPATAAAPPPPRSSRCTWAPSRRTTGAFAAASERGAGSPCRALILCSAQPATPRNHLRPLRPRRLLAPAPLCLLTPCCECCCRVHTECCSTPVLTPETESPGVPSGAILLCQGQKLARINLCPENGGFIDALLDAMGQVSAQDLCNRRCHLNCHLLKASAYRFAAMELMPIIFEKDIDKYYDKEELNLIKRGSGLFPAGHYPRKERSGNGLADLIAQGAKIFKVIGENKENIKNVAEAAGSVATAAKKIKDTCGRQGEARRGARRGEGRWCHSYIRCLECGSRFHAECARLLAAVESSKTNLRICHELCVPGRNDGAGGGCRAAAELLADVCCWHCWPQRWLICDVGQQPQLHIRCLECGSRFDAECARLLAAVETSPQCSACEQPIPTCQQAGQLPQLHIRCLECGSRFHAECARLLAAVESATALSFHAEQNSAISSISPPFQLIQRVKYQLTSPQCSACEQPIPTCQQGGQQPQLHIRCLECGSRFHAECARLLAAVESVADAALDNFYFTEAQNPPANLPETGMSSASHAVTMVLHVTVGLPLSCSLTSSAAGIAGLLDSESDGMADLRYSESRSPAMPAADDVSEQLSKRRGTQSSCRSPADSHRRLRNLMAAERWQLHLLEIVQSGVRDRLDSRQQPGALGVEAAAAFQTADVELRLLTALLAVEIVQGGVRDRLDSRQQPGALGVEAAAAFQTADVELRLLTALLAETKSHSPKIRALLSRMASFSLPVSGSSVAGGAVPVDDELLARRHTAADGEQAAAEVAGAARCRPALETRVRSPRQPTSRRRSRQPGRQAADVQQAAPVEPQHQRPDGGGGCTLAEQQPQSTPDLERLHRVARQVAGQRLAGREAAAGAAAWRQADRPGGAAACVQAGPFEDGQFGALIGWPAEWGGAVGLGVAIGMELCEFTPMSQPNLESRWFRQPGPQAAGWHSMPASRLAQPSSSPQWRPRRWQSHLAIRLEAEASACCSCGSWPVGAGGRGWSESADTGCGTAESSPRRLICTPESPGLLSQGHPFVEFVHQLSRLSPGRSGSGSRGLAQIAVLEGEQASQGHPIVLVSAEEAHGKSAQLPAQSLDVLRRVLCQQDLAGPPAEWADLHPDDVAASRLPAEPAGGAGVGEQVVRADDEGWGQEVAAGWDTARAAVVGGWAADTADLVGQWLDPADRRVRRGRQACQDGSSCRTAVLAAYAAGSPGGTGERRRPDRRPECRAAQQDLTALRSGRTRPTADCRGAAASPMAPTVAAVSIAGIEIESLSQLLKTSASRRHHARRMSWSCRSRCQCCWEPPGCPPICFQQLVRASGSPAESSMASEARIADSDVERHRRWLGRGADPDATAHSRVCSLHFVESDFITDYQDCNSSRKRAKTDNGVTRTKRRLKEDAVPTQFQTTSMPAYFTKNPPVVRSNRATSAQRHEASIAQQEKREQEFFAGETLTTLDDVAARFATEPAPSGFAIFQSAGSINLMLMAPGPPPTVKSSIIVNSRLEVAVYHGKQVVSPKQYGHIISPESAFLSSSSQLMNLMAFVKSAFESDSLAVDHKQAALESLELLQQQDHVTDAASTCLTFLIEQLKLLDVDKHARRYSPELLVFSYILFSLAVALFHESTINALKHYGFRQTASVLEVCHKLWNVLNVRTTTIGKHKRDLTRDPVRSSLDWKLTYLKEFADFLETWENSKTAGLTAYTFGAVRQTCRAMAALVQYLLDCCGFSYVLMGKIQSDNIEARFGWIRQLSGGNYFISMRQLTDSDKKIKAISLLKYSGLTVKDIDCALQQTSRLDQGQLKLAEEIHSELLYNFTPEKSDLVIIYYVCGFCARSLVRTKKCESCRETLVCDTPSAVFDFEEPQQVKDASDFLAEVDRGGLLWPQEHLFQLGIMCWRTFMEVKSTPKLRDKFLSAANQRALFYHVMDLVLADNYSYQILFGRTHCTNGHELVQEVTNRFFNCMAKNMTKQINQVDATAALQRKLKKLTSSGGKNLKGCILPRRLIIKYQEAPLRPVRRRLRHVRRVCVTGHEAEERPDFWTSPQCSACEQPIPTCQQGGLLPQLHIRCLECGSRFHAECARLLASVESVADAALDNFYCDACLLSC</sequence>
<keyword evidence="8" id="KW-1185">Reference proteome</keyword>
<dbReference type="Pfam" id="PF05485">
    <property type="entry name" value="THAP"/>
    <property type="match status" value="1"/>
</dbReference>
<reference evidence="9" key="1">
    <citation type="submission" date="2016-11" db="UniProtKB">
        <authorList>
            <consortium name="WormBaseParasite"/>
        </authorList>
    </citation>
    <scope>IDENTIFICATION</scope>
</reference>
<feature type="compositionally biased region" description="Low complexity" evidence="5">
    <location>
        <begin position="809"/>
        <end position="822"/>
    </location>
</feature>
<feature type="region of interest" description="Disordered" evidence="5">
    <location>
        <begin position="1391"/>
        <end position="1424"/>
    </location>
</feature>
<feature type="region of interest" description="Disordered" evidence="5">
    <location>
        <begin position="1587"/>
        <end position="1654"/>
    </location>
</feature>
<dbReference type="Proteomes" id="UP000095280">
    <property type="component" value="Unplaced"/>
</dbReference>
<feature type="domain" description="THAP-type" evidence="7">
    <location>
        <begin position="2141"/>
        <end position="2209"/>
    </location>
</feature>
<feature type="region of interest" description="Disordered" evidence="5">
    <location>
        <begin position="1744"/>
        <end position="1770"/>
    </location>
</feature>
<keyword evidence="6" id="KW-1133">Transmembrane helix</keyword>
<dbReference type="SUPFAM" id="SSF57924">
    <property type="entry name" value="Inhibitor of apoptosis (IAP) repeat"/>
    <property type="match status" value="1"/>
</dbReference>
<feature type="region of interest" description="Disordered" evidence="5">
    <location>
        <begin position="181"/>
        <end position="343"/>
    </location>
</feature>
<keyword evidence="6" id="KW-0472">Membrane</keyword>
<name>A0A1I8G8N8_9PLAT</name>
<dbReference type="PROSITE" id="PS50143">
    <property type="entry name" value="BIR_REPEAT_2"/>
    <property type="match status" value="1"/>
</dbReference>
<feature type="transmembrane region" description="Helical" evidence="6">
    <location>
        <begin position="598"/>
        <end position="616"/>
    </location>
</feature>
<evidence type="ECO:0000259" key="7">
    <source>
        <dbReference type="Pfam" id="PF05485"/>
    </source>
</evidence>
<dbReference type="GO" id="GO:0008270">
    <property type="term" value="F:zinc ion binding"/>
    <property type="evidence" value="ECO:0007669"/>
    <property type="project" value="UniProtKB-KW"/>
</dbReference>
<keyword evidence="4" id="KW-0238">DNA-binding</keyword>
<feature type="transmembrane region" description="Helical" evidence="6">
    <location>
        <begin position="574"/>
        <end position="592"/>
    </location>
</feature>
<accession>A0A1I8G8N8</accession>
<evidence type="ECO:0000256" key="5">
    <source>
        <dbReference type="SAM" id="MobiDB-lite"/>
    </source>
</evidence>
<keyword evidence="1" id="KW-0479">Metal-binding</keyword>
<protein>
    <submittedName>
        <fullName evidence="9">THAP-type domain-containing protein</fullName>
    </submittedName>
</protein>
<proteinExistence type="predicted"/>
<dbReference type="GO" id="GO:0003677">
    <property type="term" value="F:DNA binding"/>
    <property type="evidence" value="ECO:0007669"/>
    <property type="project" value="UniProtKB-KW"/>
</dbReference>
<feature type="compositionally biased region" description="Low complexity" evidence="5">
    <location>
        <begin position="207"/>
        <end position="291"/>
    </location>
</feature>
<feature type="region of interest" description="Disordered" evidence="5">
    <location>
        <begin position="809"/>
        <end position="835"/>
    </location>
</feature>
<organism evidence="8 9">
    <name type="scientific">Macrostomum lignano</name>
    <dbReference type="NCBI Taxonomy" id="282301"/>
    <lineage>
        <taxon>Eukaryota</taxon>
        <taxon>Metazoa</taxon>
        <taxon>Spiralia</taxon>
        <taxon>Lophotrochozoa</taxon>
        <taxon>Platyhelminthes</taxon>
        <taxon>Rhabditophora</taxon>
        <taxon>Macrostomorpha</taxon>
        <taxon>Macrostomida</taxon>
        <taxon>Macrostomidae</taxon>
        <taxon>Macrostomum</taxon>
    </lineage>
</organism>
<evidence type="ECO:0000256" key="3">
    <source>
        <dbReference type="ARBA" id="ARBA00022833"/>
    </source>
</evidence>
<evidence type="ECO:0000256" key="6">
    <source>
        <dbReference type="SAM" id="Phobius"/>
    </source>
</evidence>
<evidence type="ECO:0000256" key="4">
    <source>
        <dbReference type="ARBA" id="ARBA00023125"/>
    </source>
</evidence>
<evidence type="ECO:0000313" key="9">
    <source>
        <dbReference type="WBParaSite" id="maker-uti_cns_0001086-snap-gene-0.4-mRNA-1"/>
    </source>
</evidence>